<dbReference type="Gene3D" id="3.40.1170.60">
    <property type="match status" value="1"/>
</dbReference>
<dbReference type="InterPro" id="IPR017961">
    <property type="entry name" value="DNA_pol_Y-fam_little_finger"/>
</dbReference>
<dbReference type="InterPro" id="IPR036775">
    <property type="entry name" value="DNA_pol_Y-fam_lit_finger_sf"/>
</dbReference>
<gene>
    <name evidence="7" type="ORF">C4S77_09910</name>
</gene>
<feature type="domain" description="UmuC" evidence="6">
    <location>
        <begin position="2"/>
        <end position="187"/>
    </location>
</feature>
<dbReference type="PANTHER" id="PTHR11076:SF34">
    <property type="entry name" value="PROTEIN UMUC"/>
    <property type="match status" value="1"/>
</dbReference>
<reference evidence="7 8" key="1">
    <citation type="submission" date="2018-02" db="EMBL/GenBank/DDBJ databases">
        <title>Genome sequences of Apibacter spp., gut symbionts of Asian honey bees.</title>
        <authorList>
            <person name="Kwong W.K."/>
            <person name="Steele M.I."/>
            <person name="Moran N.A."/>
        </authorList>
    </citation>
    <scope>NUCLEOTIDE SEQUENCE [LARGE SCALE GENOMIC DNA]</scope>
    <source>
        <strain evidence="8">wkB301</strain>
    </source>
</reference>
<organism evidence="7 8">
    <name type="scientific">Apibacter adventoris</name>
    <dbReference type="NCBI Taxonomy" id="1679466"/>
    <lineage>
        <taxon>Bacteria</taxon>
        <taxon>Pseudomonadati</taxon>
        <taxon>Bacteroidota</taxon>
        <taxon>Flavobacteriia</taxon>
        <taxon>Flavobacteriales</taxon>
        <taxon>Weeksellaceae</taxon>
        <taxon>Apibacter</taxon>
    </lineage>
</organism>
<keyword evidence="4" id="KW-0234">DNA repair</keyword>
<comment type="caution">
    <text evidence="7">The sequence shown here is derived from an EMBL/GenBank/DDBJ whole genome shotgun (WGS) entry which is preliminary data.</text>
</comment>
<evidence type="ECO:0000256" key="3">
    <source>
        <dbReference type="ARBA" id="ARBA00023199"/>
    </source>
</evidence>
<dbReference type="Pfam" id="PF13438">
    <property type="entry name" value="DUF4113"/>
    <property type="match status" value="1"/>
</dbReference>
<dbReference type="PROSITE" id="PS50173">
    <property type="entry name" value="UMUC"/>
    <property type="match status" value="1"/>
</dbReference>
<keyword evidence="3" id="KW-0741">SOS mutagenesis</keyword>
<dbReference type="AlphaFoldDB" id="A0A2S8A8H3"/>
<evidence type="ECO:0000256" key="1">
    <source>
        <dbReference type="ARBA" id="ARBA00010945"/>
    </source>
</evidence>
<dbReference type="GO" id="GO:0005829">
    <property type="term" value="C:cytosol"/>
    <property type="evidence" value="ECO:0007669"/>
    <property type="project" value="TreeGrafter"/>
</dbReference>
<keyword evidence="8" id="KW-1185">Reference proteome</keyword>
<keyword evidence="2" id="KW-0227">DNA damage</keyword>
<dbReference type="CDD" id="cd01700">
    <property type="entry name" value="PolY_Pol_V_umuC"/>
    <property type="match status" value="1"/>
</dbReference>
<dbReference type="GO" id="GO:0003684">
    <property type="term" value="F:damaged DNA binding"/>
    <property type="evidence" value="ECO:0007669"/>
    <property type="project" value="InterPro"/>
</dbReference>
<dbReference type="Pfam" id="PF00817">
    <property type="entry name" value="IMS"/>
    <property type="match status" value="1"/>
</dbReference>
<dbReference type="Proteomes" id="UP000238042">
    <property type="component" value="Unassembled WGS sequence"/>
</dbReference>
<name>A0A2S8A8H3_9FLAO</name>
<dbReference type="SUPFAM" id="SSF100879">
    <property type="entry name" value="Lesion bypass DNA polymerase (Y-family), little finger domain"/>
    <property type="match status" value="1"/>
</dbReference>
<dbReference type="GO" id="GO:0042276">
    <property type="term" value="P:error-prone translesion synthesis"/>
    <property type="evidence" value="ECO:0007669"/>
    <property type="project" value="TreeGrafter"/>
</dbReference>
<comment type="similarity">
    <text evidence="1">Belongs to the DNA polymerase type-Y family.</text>
</comment>
<evidence type="ECO:0000313" key="8">
    <source>
        <dbReference type="Proteomes" id="UP000238042"/>
    </source>
</evidence>
<dbReference type="GO" id="GO:0003887">
    <property type="term" value="F:DNA-directed DNA polymerase activity"/>
    <property type="evidence" value="ECO:0007669"/>
    <property type="project" value="TreeGrafter"/>
</dbReference>
<keyword evidence="5" id="KW-0742">SOS response</keyword>
<evidence type="ECO:0000256" key="4">
    <source>
        <dbReference type="ARBA" id="ARBA00023204"/>
    </source>
</evidence>
<protein>
    <submittedName>
        <fullName evidence="7">SOS mutagenesis and repair protein UmuC</fullName>
    </submittedName>
</protein>
<proteinExistence type="inferred from homology"/>
<dbReference type="EMBL" id="PSZM01000045">
    <property type="protein sequence ID" value="PQL90879.1"/>
    <property type="molecule type" value="Genomic_DNA"/>
</dbReference>
<dbReference type="GO" id="GO:0009432">
    <property type="term" value="P:SOS response"/>
    <property type="evidence" value="ECO:0007669"/>
    <property type="project" value="UniProtKB-KW"/>
</dbReference>
<sequence length="420" mass="48655">MFALIDCNNFYASCERVFNPSLRNMPICVLSNNDGCVIARSNEAKALGIPMGAPAFQYEKQFKENHVYVFSANFVLYGDLSNRVMNIVKRYSHEVEIYSIDESFLNFRGFENYDLQSHCLEMRNYILKGVGIPTSVGIAPTQTLAKVANKIAKKYPEQTKSVYWLDSQEKIEKALKWLDIKDIWGIGRRLNKRFKEKGIVKAWELIHLPDSYIRQEMGIIGIRLIRELKGIPQLELKMPTKKKSIATTRTLDVKTNSIDSLKERIATFAIKCAERLRAQQSCCNWVTVFLHTNYFRNDLSQYHPSFTYTLPTPSNSSIELVKAAHKVLNQIYRKGYYYKKAGVIVSGIIPETERQTSLFEEDTFLKHRPIMQAMDILNRKYFNDKVKLGCQDLKTTWKMKQSFLSKRFSTHIKDIICVKV</sequence>
<evidence type="ECO:0000259" key="6">
    <source>
        <dbReference type="PROSITE" id="PS50173"/>
    </source>
</evidence>
<dbReference type="Pfam" id="PF11799">
    <property type="entry name" value="IMS_C"/>
    <property type="match status" value="1"/>
</dbReference>
<dbReference type="InterPro" id="IPR043502">
    <property type="entry name" value="DNA/RNA_pol_sf"/>
</dbReference>
<dbReference type="SUPFAM" id="SSF56672">
    <property type="entry name" value="DNA/RNA polymerases"/>
    <property type="match status" value="1"/>
</dbReference>
<dbReference type="InterPro" id="IPR025188">
    <property type="entry name" value="DUF4113"/>
</dbReference>
<dbReference type="InterPro" id="IPR050116">
    <property type="entry name" value="DNA_polymerase-Y"/>
</dbReference>
<dbReference type="Gene3D" id="3.30.1490.100">
    <property type="entry name" value="DNA polymerase, Y-family, little finger domain"/>
    <property type="match status" value="1"/>
</dbReference>
<evidence type="ECO:0000256" key="2">
    <source>
        <dbReference type="ARBA" id="ARBA00022763"/>
    </source>
</evidence>
<dbReference type="Gene3D" id="3.30.70.270">
    <property type="match status" value="1"/>
</dbReference>
<evidence type="ECO:0000256" key="5">
    <source>
        <dbReference type="ARBA" id="ARBA00023236"/>
    </source>
</evidence>
<dbReference type="InterPro" id="IPR001126">
    <property type="entry name" value="UmuC"/>
</dbReference>
<evidence type="ECO:0000313" key="7">
    <source>
        <dbReference type="EMBL" id="PQL90879.1"/>
    </source>
</evidence>
<dbReference type="GO" id="GO:0006281">
    <property type="term" value="P:DNA repair"/>
    <property type="evidence" value="ECO:0007669"/>
    <property type="project" value="UniProtKB-KW"/>
</dbReference>
<dbReference type="PANTHER" id="PTHR11076">
    <property type="entry name" value="DNA REPAIR POLYMERASE UMUC / TRANSFERASE FAMILY MEMBER"/>
    <property type="match status" value="1"/>
</dbReference>
<accession>A0A2S8A8H3</accession>
<dbReference type="InterPro" id="IPR043128">
    <property type="entry name" value="Rev_trsase/Diguanyl_cyclase"/>
</dbReference>
<dbReference type="OrthoDB" id="9808813at2"/>
<dbReference type="Gene3D" id="1.10.150.20">
    <property type="entry name" value="5' to 3' exonuclease, C-terminal subdomain"/>
    <property type="match status" value="1"/>
</dbReference>